<dbReference type="EMBL" id="MTKO01000077">
    <property type="protein sequence ID" value="RWX45472.1"/>
    <property type="molecule type" value="Genomic_DNA"/>
</dbReference>
<feature type="transmembrane region" description="Helical" evidence="1">
    <location>
        <begin position="67"/>
        <end position="85"/>
    </location>
</feature>
<proteinExistence type="predicted"/>
<comment type="caution">
    <text evidence="2">The sequence shown here is derived from an EMBL/GenBank/DDBJ whole genome shotgun (WGS) entry which is preliminary data.</text>
</comment>
<accession>A0A444IXH3</accession>
<reference evidence="2 3" key="1">
    <citation type="submission" date="2017-01" db="EMBL/GenBank/DDBJ databases">
        <title>The cable genome- insights into the physiology and evolution of filamentous bacteria capable of sulfide oxidation via long distance electron transfer.</title>
        <authorList>
            <person name="Schreiber L."/>
            <person name="Bjerg J.T."/>
            <person name="Boggild A."/>
            <person name="Van De Vossenberg J."/>
            <person name="Meysman F."/>
            <person name="Nielsen L.P."/>
            <person name="Schramm A."/>
            <person name="Kjeldsen K.U."/>
        </authorList>
    </citation>
    <scope>NUCLEOTIDE SEQUENCE [LARGE SCALE GENOMIC DNA]</scope>
    <source>
        <strain evidence="2">MCF</strain>
    </source>
</reference>
<keyword evidence="1" id="KW-1133">Transmembrane helix</keyword>
<evidence type="ECO:0000313" key="2">
    <source>
        <dbReference type="EMBL" id="RWX45472.1"/>
    </source>
</evidence>
<keyword evidence="3" id="KW-1185">Reference proteome</keyword>
<name>A0A444IXH3_9BACT</name>
<evidence type="ECO:0000256" key="1">
    <source>
        <dbReference type="SAM" id="Phobius"/>
    </source>
</evidence>
<evidence type="ECO:0000313" key="3">
    <source>
        <dbReference type="Proteomes" id="UP000287853"/>
    </source>
</evidence>
<keyword evidence="1" id="KW-0812">Transmembrane</keyword>
<dbReference type="Proteomes" id="UP000287853">
    <property type="component" value="Unassembled WGS sequence"/>
</dbReference>
<organism evidence="2 3">
    <name type="scientific">Candidatus Electrothrix aarhusensis</name>
    <dbReference type="NCBI Taxonomy" id="1859131"/>
    <lineage>
        <taxon>Bacteria</taxon>
        <taxon>Pseudomonadati</taxon>
        <taxon>Thermodesulfobacteriota</taxon>
        <taxon>Desulfobulbia</taxon>
        <taxon>Desulfobulbales</taxon>
        <taxon>Desulfobulbaceae</taxon>
        <taxon>Candidatus Electrothrix</taxon>
    </lineage>
</organism>
<protein>
    <submittedName>
        <fullName evidence="2">Uncharacterized protein</fullName>
    </submittedName>
</protein>
<dbReference type="AlphaFoldDB" id="A0A444IXH3"/>
<sequence length="88" mass="10152">MKTKVLKEKVTRELIEKNINESSKLYSAQAYRCFIDSLDHAFEGDEFDQKKYEATIKKCLLENEKSLAGAVIIGALVAWIVSEWIHHH</sequence>
<keyword evidence="1" id="KW-0472">Membrane</keyword>
<gene>
    <name evidence="2" type="ORF">H206_02695</name>
</gene>